<protein>
    <submittedName>
        <fullName evidence="3">Uncharacterized protein</fullName>
    </submittedName>
</protein>
<evidence type="ECO:0000313" key="4">
    <source>
        <dbReference type="Proteomes" id="UP000320338"/>
    </source>
</evidence>
<feature type="compositionally biased region" description="Basic residues" evidence="1">
    <location>
        <begin position="16"/>
        <end position="26"/>
    </location>
</feature>
<evidence type="ECO:0000256" key="1">
    <source>
        <dbReference type="SAM" id="MobiDB-lite"/>
    </source>
</evidence>
<feature type="region of interest" description="Disordered" evidence="1">
    <location>
        <begin position="1"/>
        <end position="26"/>
    </location>
</feature>
<name>A0A4Y3WK67_9PSEU</name>
<comment type="caution">
    <text evidence="3">The sequence shown here is derived from an EMBL/GenBank/DDBJ whole genome shotgun (WGS) entry which is preliminary data.</text>
</comment>
<evidence type="ECO:0000256" key="2">
    <source>
        <dbReference type="SAM" id="Phobius"/>
    </source>
</evidence>
<keyword evidence="4" id="KW-1185">Reference proteome</keyword>
<dbReference type="AlphaFoldDB" id="A0A4Y3WK67"/>
<keyword evidence="2" id="KW-0812">Transmembrane</keyword>
<feature type="transmembrane region" description="Helical" evidence="2">
    <location>
        <begin position="219"/>
        <end position="241"/>
    </location>
</feature>
<dbReference type="EMBL" id="BJNG01000014">
    <property type="protein sequence ID" value="GEC19243.1"/>
    <property type="molecule type" value="Genomic_DNA"/>
</dbReference>
<sequence length="323" mass="35283">MSARRRGRPRSGSPRRERRVPPHRPPVRRGTRWLVLALALAAAAGQFVVSWTFDDGARRDVDALHSDSVWIEPGSPAVLDAGRARQVIGDRPIVAAVLPPSEDTFDRCEDVVARHDDVVAFVWTAPDRSAICVGDGFPDPDLGEQADRRTAVDWLERVILDARFSSRYRVDEALPDRTAQLEELVLAFDAAVPDAYADGVDRRELSASPQVGLEIAVRLLATVAAVVVGFVVLRLAVLRVAAGRARRRSLRTRRLEQLARTARLADAVLAEQPDDPGRARARADAAGRYVLVLAGVEAARDEPALDAADAELTALERTLRVGR</sequence>
<evidence type="ECO:0000313" key="3">
    <source>
        <dbReference type="EMBL" id="GEC19243.1"/>
    </source>
</evidence>
<accession>A0A4Y3WK67</accession>
<organism evidence="3 4">
    <name type="scientific">Pseudonocardia hydrocarbonoxydans</name>
    <dbReference type="NCBI Taxonomy" id="76726"/>
    <lineage>
        <taxon>Bacteria</taxon>
        <taxon>Bacillati</taxon>
        <taxon>Actinomycetota</taxon>
        <taxon>Actinomycetes</taxon>
        <taxon>Pseudonocardiales</taxon>
        <taxon>Pseudonocardiaceae</taxon>
        <taxon>Pseudonocardia</taxon>
    </lineage>
</organism>
<gene>
    <name evidence="3" type="ORF">PHY01_15260</name>
</gene>
<dbReference type="Proteomes" id="UP000320338">
    <property type="component" value="Unassembled WGS sequence"/>
</dbReference>
<keyword evidence="2" id="KW-0472">Membrane</keyword>
<reference evidence="3 4" key="1">
    <citation type="submission" date="2019-06" db="EMBL/GenBank/DDBJ databases">
        <title>Whole genome shotgun sequence of Pseudonocardia hydrocarbonoxydans NBRC 14498.</title>
        <authorList>
            <person name="Hosoyama A."/>
            <person name="Uohara A."/>
            <person name="Ohji S."/>
            <person name="Ichikawa N."/>
        </authorList>
    </citation>
    <scope>NUCLEOTIDE SEQUENCE [LARGE SCALE GENOMIC DNA]</scope>
    <source>
        <strain evidence="3 4">NBRC 14498</strain>
    </source>
</reference>
<proteinExistence type="predicted"/>
<keyword evidence="2" id="KW-1133">Transmembrane helix</keyword>